<reference evidence="1" key="1">
    <citation type="submission" date="2023-03" db="EMBL/GenBank/DDBJ databases">
        <title>Massive genome expansion in bonnet fungi (Mycena s.s.) driven by repeated elements and novel gene families across ecological guilds.</title>
        <authorList>
            <consortium name="Lawrence Berkeley National Laboratory"/>
            <person name="Harder C.B."/>
            <person name="Miyauchi S."/>
            <person name="Viragh M."/>
            <person name="Kuo A."/>
            <person name="Thoen E."/>
            <person name="Andreopoulos B."/>
            <person name="Lu D."/>
            <person name="Skrede I."/>
            <person name="Drula E."/>
            <person name="Henrissat B."/>
            <person name="Morin E."/>
            <person name="Kohler A."/>
            <person name="Barry K."/>
            <person name="LaButti K."/>
            <person name="Morin E."/>
            <person name="Salamov A."/>
            <person name="Lipzen A."/>
            <person name="Mereny Z."/>
            <person name="Hegedus B."/>
            <person name="Baldrian P."/>
            <person name="Stursova M."/>
            <person name="Weitz H."/>
            <person name="Taylor A."/>
            <person name="Grigoriev I.V."/>
            <person name="Nagy L.G."/>
            <person name="Martin F."/>
            <person name="Kauserud H."/>
        </authorList>
    </citation>
    <scope>NUCLEOTIDE SEQUENCE</scope>
    <source>
        <strain evidence="1">9144</strain>
    </source>
</reference>
<dbReference type="AlphaFoldDB" id="A0AAD6Y658"/>
<proteinExistence type="predicted"/>
<gene>
    <name evidence="1" type="ORF">GGX14DRAFT_664935</name>
</gene>
<evidence type="ECO:0000313" key="2">
    <source>
        <dbReference type="Proteomes" id="UP001219525"/>
    </source>
</evidence>
<comment type="caution">
    <text evidence="1">The sequence shown here is derived from an EMBL/GenBank/DDBJ whole genome shotgun (WGS) entry which is preliminary data.</text>
</comment>
<dbReference type="EMBL" id="JARJCW010000071">
    <property type="protein sequence ID" value="KAJ7198749.1"/>
    <property type="molecule type" value="Genomic_DNA"/>
</dbReference>
<organism evidence="1 2">
    <name type="scientific">Mycena pura</name>
    <dbReference type="NCBI Taxonomy" id="153505"/>
    <lineage>
        <taxon>Eukaryota</taxon>
        <taxon>Fungi</taxon>
        <taxon>Dikarya</taxon>
        <taxon>Basidiomycota</taxon>
        <taxon>Agaricomycotina</taxon>
        <taxon>Agaricomycetes</taxon>
        <taxon>Agaricomycetidae</taxon>
        <taxon>Agaricales</taxon>
        <taxon>Marasmiineae</taxon>
        <taxon>Mycenaceae</taxon>
        <taxon>Mycena</taxon>
    </lineage>
</organism>
<evidence type="ECO:0000313" key="1">
    <source>
        <dbReference type="EMBL" id="KAJ7198749.1"/>
    </source>
</evidence>
<name>A0AAD6Y658_9AGAR</name>
<sequence>MLSSSPTPTLKLSIMHQISAGERIEISEIPAFAPLCSLVYRVLDHFVRSETAQRSVVNILEIIQHELVESEDPRRPSHAPKCEDIRQLLLTDPPRIVLADLESKDDALVWGRVESSRPTDVYIQRDLCLNLSSAAIPPPDLTGDDIKTLRLKQSHLIASTLVRELMHFFTKHFHYATFTTPRSLGLFTDKKGNGESGLTLENNYLGYLLGAVWNTSHFASDDHDPVSIFCFDDDVNATISKILNSFDGDRVYRPSIRRLQTYEPKESDVVDCVMGDAGSRQSFNVDGLVILDGHDKCDRGDDEEEASD</sequence>
<accession>A0AAD6Y658</accession>
<dbReference type="Proteomes" id="UP001219525">
    <property type="component" value="Unassembled WGS sequence"/>
</dbReference>
<keyword evidence="2" id="KW-1185">Reference proteome</keyword>
<protein>
    <submittedName>
        <fullName evidence="1">Uncharacterized protein</fullName>
    </submittedName>
</protein>